<comment type="caution">
    <text evidence="1">The sequence shown here is derived from an EMBL/GenBank/DDBJ whole genome shotgun (WGS) entry which is preliminary data.</text>
</comment>
<keyword evidence="2" id="KW-1185">Reference proteome</keyword>
<sequence length="95" mass="10336">MYSLRVLSKGEVSDLSKGFNLGGKPFSVYVRSKSATEIVSDTLLNCKLICDNSFGNIPVPVGDWTPAAIVAIAPNAIDLQKYEIYWGAGEIIRKN</sequence>
<protein>
    <submittedName>
        <fullName evidence="1">Uncharacterized protein</fullName>
    </submittedName>
</protein>
<organism evidence="1 2">
    <name type="scientific">Mediterranea massiliensis</name>
    <dbReference type="NCBI Taxonomy" id="1841865"/>
    <lineage>
        <taxon>Bacteria</taxon>
        <taxon>Pseudomonadati</taxon>
        <taxon>Bacteroidota</taxon>
        <taxon>Bacteroidia</taxon>
        <taxon>Bacteroidales</taxon>
        <taxon>Bacteroidaceae</taxon>
        <taxon>Mediterranea</taxon>
    </lineage>
</organism>
<accession>A0ABS2E222</accession>
<gene>
    <name evidence="1" type="ORF">H7U35_10570</name>
</gene>
<proteinExistence type="predicted"/>
<dbReference type="Proteomes" id="UP000766986">
    <property type="component" value="Unassembled WGS sequence"/>
</dbReference>
<evidence type="ECO:0000313" key="1">
    <source>
        <dbReference type="EMBL" id="MBM6735658.1"/>
    </source>
</evidence>
<dbReference type="EMBL" id="JACLYZ010000024">
    <property type="protein sequence ID" value="MBM6735658.1"/>
    <property type="molecule type" value="Genomic_DNA"/>
</dbReference>
<reference evidence="1 2" key="1">
    <citation type="journal article" date="2021" name="Sci. Rep.">
        <title>The distribution of antibiotic resistance genes in chicken gut microbiota commensals.</title>
        <authorList>
            <person name="Juricova H."/>
            <person name="Matiasovicova J."/>
            <person name="Kubasova T."/>
            <person name="Cejkova D."/>
            <person name="Rychlik I."/>
        </authorList>
    </citation>
    <scope>NUCLEOTIDE SEQUENCE [LARGE SCALE GENOMIC DNA]</scope>
    <source>
        <strain evidence="1 2">An772</strain>
    </source>
</reference>
<name>A0ABS2E222_9BACT</name>
<evidence type="ECO:0000313" key="2">
    <source>
        <dbReference type="Proteomes" id="UP000766986"/>
    </source>
</evidence>